<protein>
    <submittedName>
        <fullName evidence="5">Uncharacterized protein LOC111121537 isoform X1</fullName>
    </submittedName>
</protein>
<reference evidence="4" key="1">
    <citation type="submission" date="2024-06" db="UniProtKB">
        <authorList>
            <consortium name="RefSeq"/>
        </authorList>
    </citation>
    <scope>NUCLEOTIDE SEQUENCE [LARGE SCALE GENOMIC DNA]</scope>
</reference>
<keyword evidence="4" id="KW-1185">Reference proteome</keyword>
<dbReference type="AlphaFoldDB" id="A0A8B8CRX2"/>
<keyword evidence="3" id="KW-0732">Signal</keyword>
<dbReference type="KEGG" id="cvn:111121537"/>
<dbReference type="OrthoDB" id="6208047at2759"/>
<organism evidence="4 5">
    <name type="scientific">Crassostrea virginica</name>
    <name type="common">Eastern oyster</name>
    <dbReference type="NCBI Taxonomy" id="6565"/>
    <lineage>
        <taxon>Eukaryota</taxon>
        <taxon>Metazoa</taxon>
        <taxon>Spiralia</taxon>
        <taxon>Lophotrochozoa</taxon>
        <taxon>Mollusca</taxon>
        <taxon>Bivalvia</taxon>
        <taxon>Autobranchia</taxon>
        <taxon>Pteriomorphia</taxon>
        <taxon>Ostreida</taxon>
        <taxon>Ostreoidea</taxon>
        <taxon>Ostreidae</taxon>
        <taxon>Crassostrea</taxon>
    </lineage>
</organism>
<evidence type="ECO:0000256" key="1">
    <source>
        <dbReference type="SAM" id="MobiDB-lite"/>
    </source>
</evidence>
<dbReference type="RefSeq" id="XP_022318568.1">
    <property type="nucleotide sequence ID" value="XM_022462860.1"/>
</dbReference>
<evidence type="ECO:0000256" key="2">
    <source>
        <dbReference type="SAM" id="Phobius"/>
    </source>
</evidence>
<feature type="compositionally biased region" description="Polar residues" evidence="1">
    <location>
        <begin position="212"/>
        <end position="229"/>
    </location>
</feature>
<keyword evidence="2" id="KW-0812">Transmembrane</keyword>
<evidence type="ECO:0000313" key="4">
    <source>
        <dbReference type="Proteomes" id="UP000694844"/>
    </source>
</evidence>
<feature type="chain" id="PRO_5034698112" evidence="3">
    <location>
        <begin position="30"/>
        <end position="488"/>
    </location>
</feature>
<name>A0A8B8CRX2_CRAVI</name>
<proteinExistence type="predicted"/>
<feature type="compositionally biased region" description="Basic and acidic residues" evidence="1">
    <location>
        <begin position="231"/>
        <end position="245"/>
    </location>
</feature>
<accession>A0A8B8CRX2</accession>
<keyword evidence="2" id="KW-0472">Membrane</keyword>
<feature type="signal peptide" evidence="3">
    <location>
        <begin position="1"/>
        <end position="29"/>
    </location>
</feature>
<feature type="compositionally biased region" description="Low complexity" evidence="1">
    <location>
        <begin position="290"/>
        <end position="326"/>
    </location>
</feature>
<dbReference type="GeneID" id="111121537"/>
<feature type="region of interest" description="Disordered" evidence="1">
    <location>
        <begin position="209"/>
        <end position="350"/>
    </location>
</feature>
<keyword evidence="2" id="KW-1133">Transmembrane helix</keyword>
<feature type="transmembrane region" description="Helical" evidence="2">
    <location>
        <begin position="175"/>
        <end position="198"/>
    </location>
</feature>
<dbReference type="Proteomes" id="UP000694844">
    <property type="component" value="Chromosome 1"/>
</dbReference>
<sequence>MKSRRCPLLQGAIVWLMLVFVTLHYKVLCLECPLSADAWERASQALQCKDPNYYHCLRDDNGRVVEHCLGKLWIQPGMCPEYNSRVTRIDVTECASPNCPQSVYWSNAVYLYPVCYGLKKETTSQVPRPTPQITTEPKVLVTSDYQTNVTLKELDLDSNSTESLRSPGGEGSSSIIAGVSIAGALVVLITALVLVFFFRKRKRCNRCKRDSNQANAHQQGNIANGQSSDSDVERETLLHSVDEQSKGPQGNPPHPDVKQSKGPQGNPPHPDVKQSKGPQGNPPHPDVKQKQASKQQTEQQQQPQQQTQQQQQSQQQTQQQQQSQQQSIVDESMKMPGSGLSENVRSSKDGCQVYVPEGPRTEGKFIDSTRILVLVLQTSSPEINKIIEESKKTFGWKYMHCRKLAIYCLKHKHEWEQENAQETTHPLKDFDFKTSGVEAILAKLFDVVSAVTSMAFVVTIPSNVWSLNREKITAIIDKDCDVFNTQHI</sequence>
<evidence type="ECO:0000313" key="5">
    <source>
        <dbReference type="RefSeq" id="XP_022318568.1"/>
    </source>
</evidence>
<gene>
    <name evidence="5" type="primary">LOC111121537</name>
</gene>
<reference evidence="5" key="2">
    <citation type="submission" date="2025-08" db="UniProtKB">
        <authorList>
            <consortium name="RefSeq"/>
        </authorList>
    </citation>
    <scope>IDENTIFICATION</scope>
    <source>
        <tissue evidence="5">Whole sample</tissue>
    </source>
</reference>
<evidence type="ECO:0000256" key="3">
    <source>
        <dbReference type="SAM" id="SignalP"/>
    </source>
</evidence>